<feature type="domain" description="Fibronectin type-III" evidence="7">
    <location>
        <begin position="573"/>
        <end position="659"/>
    </location>
</feature>
<organism evidence="8 9">
    <name type="scientific">Aquimarina atlantica</name>
    <dbReference type="NCBI Taxonomy" id="1317122"/>
    <lineage>
        <taxon>Bacteria</taxon>
        <taxon>Pseudomonadati</taxon>
        <taxon>Bacteroidota</taxon>
        <taxon>Flavobacteriia</taxon>
        <taxon>Flavobacteriales</taxon>
        <taxon>Flavobacteriaceae</taxon>
        <taxon>Aquimarina</taxon>
    </lineage>
</organism>
<comment type="caution">
    <text evidence="8">The sequence shown here is derived from an EMBL/GenBank/DDBJ whole genome shotgun (WGS) entry which is preliminary data.</text>
</comment>
<dbReference type="InterPro" id="IPR036116">
    <property type="entry name" value="FN3_sf"/>
</dbReference>
<dbReference type="GO" id="GO:0004252">
    <property type="term" value="F:serine-type endopeptidase activity"/>
    <property type="evidence" value="ECO:0007669"/>
    <property type="project" value="UniProtKB-UniRule"/>
</dbReference>
<dbReference type="STRING" id="1317122.ATO12_23975"/>
<dbReference type="InterPro" id="IPR013783">
    <property type="entry name" value="Ig-like_fold"/>
</dbReference>
<dbReference type="InterPro" id="IPR000209">
    <property type="entry name" value="Peptidase_S8/S53_dom"/>
</dbReference>
<proteinExistence type="inferred from homology"/>
<dbReference type="RefSeq" id="WP_081802114.1">
    <property type="nucleotide sequence ID" value="NZ_AQRA01000008.1"/>
</dbReference>
<dbReference type="InterPro" id="IPR051048">
    <property type="entry name" value="Peptidase_S8/S53_subtilisin"/>
</dbReference>
<evidence type="ECO:0000259" key="7">
    <source>
        <dbReference type="PROSITE" id="PS50853"/>
    </source>
</evidence>
<dbReference type="Proteomes" id="UP000023541">
    <property type="component" value="Unassembled WGS sequence"/>
</dbReference>
<dbReference type="SMART" id="SM00060">
    <property type="entry name" value="FN3"/>
    <property type="match status" value="2"/>
</dbReference>
<name>A0A023BR19_9FLAO</name>
<keyword evidence="2 6" id="KW-0645">Protease</keyword>
<protein>
    <submittedName>
        <fullName evidence="8">Peptidase S8</fullName>
    </submittedName>
</protein>
<dbReference type="Pfam" id="PF18962">
    <property type="entry name" value="Por_Secre_tail"/>
    <property type="match status" value="1"/>
</dbReference>
<dbReference type="NCBIfam" id="TIGR04183">
    <property type="entry name" value="Por_Secre_tail"/>
    <property type="match status" value="1"/>
</dbReference>
<dbReference type="Gene3D" id="3.40.50.200">
    <property type="entry name" value="Peptidase S8/S53 domain"/>
    <property type="match status" value="1"/>
</dbReference>
<reference evidence="8 9" key="1">
    <citation type="submission" date="2014-04" db="EMBL/GenBank/DDBJ databases">
        <title>Aquimarina sp. 22II-S11-z7 Genome Sequencing.</title>
        <authorList>
            <person name="Lai Q."/>
        </authorList>
    </citation>
    <scope>NUCLEOTIDE SEQUENCE [LARGE SCALE GENOMIC DNA]</scope>
    <source>
        <strain evidence="8 9">22II-S11-z7</strain>
    </source>
</reference>
<keyword evidence="4 6" id="KW-0378">Hydrolase</keyword>
<sequence length="1101" mass="116074">MKKSYKSLISLRGFNGLVSPKLNIGIVSAMLFLSGGLFAQNPSQKAKIAQQSNLVKLNQLQTDLASQATLQKKEAIAAAQRNGWQVKMTNADGSFSELQKLAEDGTPIYYTTFNVDAAKSTRANHLNSGGSLGLNLDGQNMTAHVWDGGPTRPTHQEFDGTGGNNRVTISDGVTTLNGNSFHAQHVTGTIVASGVQANAKGMAPQSKAKTYDWNNDASEATTAAANGMLLSNHSYGFRASAVPDQYFGAYIDESRKWDEIMFNAPFYLMVVAAGNDGLDNNSNAQPLDGNSSYDKLTGHSTSKNNLVVANGQDANVNNDGTLNSMTINSQSSEGPTDDYRIKPDITGNGTGVYSTYDNSDTAYNSISGTSMAAPNVTGTLLLLQQYYNSNNGNFMKAATLKGLALHTADDVGPSGPDAVHGWGLLNAKVAAEAITNKGTASKIEELTLTSGQTYTITVDSDGSSPLMASISWTDRAGTAVTATNSNTPVLVNDLDIRVTKGSTTSSPYKLTSITTNSTGDNNVDPFERVDIANASGTYTITVTHKGTLTGGSQNFSLIVTGLTGTTTPCTASVPTGVSSSGVGATTATINWTAVPSATYDVRYRQNGASSWTTVEASGTSYEITGLSASTQYEAQVRSKCADGTTSNYSASVNFTTTDVQLNYCDSNGQSVADEYISNVKLGTIDKTSTGASGGYSDFTAESTNLSKGNANTITITPTWTGTKYNEGYSVWIDYNQDGDFADTGEQVWTNAASQTTPVSGSFTVPSSAKDGSTRMRVSMRYNTIPGPCESFNYGEVEDYTVVIGGSTGGDTQAPSAPTGLAASNVAQTTLTLSWNAATDNVGVTGYDVYQGSTNLGSVTATTRNITGLTANTAYQFTVKAKDAAGNESAASNTLNVTTAGASATYDVKLRITFDNYPEETSWEIKDSNNQVVHSGGTYPSQPDGSTLNITKTLDAGCYTLVFKDSYGDGICCSYGNGSYELTNSASGAVLASGGSFTSEDTKNFCVGNAQLNNINSNDITTTDLKNSEFVISPVPAKDFITIRMNNAKDSNYRIINHIGQMVRNGKVSENKVELSGLPDGMYFFSVISNDKTLTKKFIIKQ</sequence>
<feature type="domain" description="Fibronectin type-III" evidence="7">
    <location>
        <begin position="816"/>
        <end position="901"/>
    </location>
</feature>
<keyword evidence="3" id="KW-0732">Signal</keyword>
<dbReference type="PROSITE" id="PS00138">
    <property type="entry name" value="SUBTILASE_SER"/>
    <property type="match status" value="1"/>
</dbReference>
<dbReference type="GO" id="GO:0006508">
    <property type="term" value="P:proteolysis"/>
    <property type="evidence" value="ECO:0007669"/>
    <property type="project" value="UniProtKB-KW"/>
</dbReference>
<dbReference type="PROSITE" id="PS51892">
    <property type="entry name" value="SUBTILASE"/>
    <property type="match status" value="1"/>
</dbReference>
<dbReference type="SUPFAM" id="SSF49265">
    <property type="entry name" value="Fibronectin type III"/>
    <property type="match status" value="2"/>
</dbReference>
<evidence type="ECO:0000313" key="8">
    <source>
        <dbReference type="EMBL" id="EZH72510.1"/>
    </source>
</evidence>
<feature type="active site" description="Charge relay system" evidence="6">
    <location>
        <position position="182"/>
    </location>
</feature>
<dbReference type="Pfam" id="PF20009">
    <property type="entry name" value="GEVED"/>
    <property type="match status" value="1"/>
</dbReference>
<evidence type="ECO:0000256" key="3">
    <source>
        <dbReference type="ARBA" id="ARBA00022729"/>
    </source>
</evidence>
<dbReference type="PROSITE" id="PS50853">
    <property type="entry name" value="FN3"/>
    <property type="match status" value="2"/>
</dbReference>
<evidence type="ECO:0000313" key="9">
    <source>
        <dbReference type="Proteomes" id="UP000023541"/>
    </source>
</evidence>
<keyword evidence="5 6" id="KW-0720">Serine protease</keyword>
<evidence type="ECO:0000256" key="1">
    <source>
        <dbReference type="ARBA" id="ARBA00011073"/>
    </source>
</evidence>
<evidence type="ECO:0000256" key="4">
    <source>
        <dbReference type="ARBA" id="ARBA00022801"/>
    </source>
</evidence>
<dbReference type="PANTHER" id="PTHR43399:SF4">
    <property type="entry name" value="CELL WALL-ASSOCIATED PROTEASE"/>
    <property type="match status" value="1"/>
</dbReference>
<evidence type="ECO:0000256" key="5">
    <source>
        <dbReference type="ARBA" id="ARBA00022825"/>
    </source>
</evidence>
<dbReference type="InterPro" id="IPR034058">
    <property type="entry name" value="TagA/B/C/D_pept_dom"/>
</dbReference>
<dbReference type="Pfam" id="PF00041">
    <property type="entry name" value="fn3"/>
    <property type="match status" value="2"/>
</dbReference>
<dbReference type="eggNOG" id="COG2356">
    <property type="taxonomic scope" value="Bacteria"/>
</dbReference>
<accession>A0A023BR19</accession>
<dbReference type="Gene3D" id="2.60.40.10">
    <property type="entry name" value="Immunoglobulins"/>
    <property type="match status" value="2"/>
</dbReference>
<dbReference type="eggNOG" id="COG4733">
    <property type="taxonomic scope" value="Bacteria"/>
</dbReference>
<evidence type="ECO:0000256" key="6">
    <source>
        <dbReference type="PROSITE-ProRule" id="PRU01240"/>
    </source>
</evidence>
<feature type="active site" description="Charge relay system" evidence="6">
    <location>
        <position position="147"/>
    </location>
</feature>
<dbReference type="AlphaFoldDB" id="A0A023BR19"/>
<dbReference type="CDD" id="cd00063">
    <property type="entry name" value="FN3"/>
    <property type="match status" value="2"/>
</dbReference>
<dbReference type="InterPro" id="IPR023828">
    <property type="entry name" value="Peptidase_S8_Ser-AS"/>
</dbReference>
<dbReference type="InterPro" id="IPR003961">
    <property type="entry name" value="FN3_dom"/>
</dbReference>
<dbReference type="InterPro" id="IPR008979">
    <property type="entry name" value="Galactose-bd-like_sf"/>
</dbReference>
<dbReference type="PANTHER" id="PTHR43399">
    <property type="entry name" value="SUBTILISIN-RELATED"/>
    <property type="match status" value="1"/>
</dbReference>
<evidence type="ECO:0000256" key="2">
    <source>
        <dbReference type="ARBA" id="ARBA00022670"/>
    </source>
</evidence>
<dbReference type="eggNOG" id="COG1404">
    <property type="taxonomic scope" value="Bacteria"/>
</dbReference>
<gene>
    <name evidence="8" type="ORF">ATO12_23975</name>
</gene>
<dbReference type="Pfam" id="PF00082">
    <property type="entry name" value="Peptidase_S8"/>
    <property type="match status" value="1"/>
</dbReference>
<feature type="active site" description="Charge relay system" evidence="6">
    <location>
        <position position="370"/>
    </location>
</feature>
<dbReference type="EMBL" id="AQRA01000008">
    <property type="protein sequence ID" value="EZH72510.1"/>
    <property type="molecule type" value="Genomic_DNA"/>
</dbReference>
<comment type="similarity">
    <text evidence="1 6">Belongs to the peptidase S8 family.</text>
</comment>
<dbReference type="CDD" id="cd04842">
    <property type="entry name" value="Peptidases_S8_Kp43_protease"/>
    <property type="match status" value="1"/>
</dbReference>
<dbReference type="InterPro" id="IPR036852">
    <property type="entry name" value="Peptidase_S8/S53_dom_sf"/>
</dbReference>
<dbReference type="SUPFAM" id="SSF49785">
    <property type="entry name" value="Galactose-binding domain-like"/>
    <property type="match status" value="1"/>
</dbReference>
<dbReference type="SUPFAM" id="SSF52743">
    <property type="entry name" value="Subtilisin-like"/>
    <property type="match status" value="1"/>
</dbReference>
<dbReference type="InterPro" id="IPR045474">
    <property type="entry name" value="GEVED"/>
</dbReference>
<dbReference type="InterPro" id="IPR026444">
    <property type="entry name" value="Secre_tail"/>
</dbReference>
<keyword evidence="9" id="KW-1185">Reference proteome</keyword>
<dbReference type="Gene3D" id="2.60.120.380">
    <property type="match status" value="1"/>
</dbReference>